<reference evidence="1" key="2">
    <citation type="journal article" date="2015" name="Fish Shellfish Immunol.">
        <title>Early steps in the European eel (Anguilla anguilla)-Vibrio vulnificus interaction in the gills: Role of the RtxA13 toxin.</title>
        <authorList>
            <person name="Callol A."/>
            <person name="Pajuelo D."/>
            <person name="Ebbesson L."/>
            <person name="Teles M."/>
            <person name="MacKenzie S."/>
            <person name="Amaro C."/>
        </authorList>
    </citation>
    <scope>NUCLEOTIDE SEQUENCE</scope>
</reference>
<reference evidence="1" key="1">
    <citation type="submission" date="2014-11" db="EMBL/GenBank/DDBJ databases">
        <authorList>
            <person name="Amaro Gonzalez C."/>
        </authorList>
    </citation>
    <scope>NUCLEOTIDE SEQUENCE</scope>
</reference>
<accession>A0A0E9UEP1</accession>
<dbReference type="EMBL" id="GBXM01044316">
    <property type="protein sequence ID" value="JAH64261.1"/>
    <property type="molecule type" value="Transcribed_RNA"/>
</dbReference>
<organism evidence="1">
    <name type="scientific">Anguilla anguilla</name>
    <name type="common">European freshwater eel</name>
    <name type="synonym">Muraena anguilla</name>
    <dbReference type="NCBI Taxonomy" id="7936"/>
    <lineage>
        <taxon>Eukaryota</taxon>
        <taxon>Metazoa</taxon>
        <taxon>Chordata</taxon>
        <taxon>Craniata</taxon>
        <taxon>Vertebrata</taxon>
        <taxon>Euteleostomi</taxon>
        <taxon>Actinopterygii</taxon>
        <taxon>Neopterygii</taxon>
        <taxon>Teleostei</taxon>
        <taxon>Anguilliformes</taxon>
        <taxon>Anguillidae</taxon>
        <taxon>Anguilla</taxon>
    </lineage>
</organism>
<sequence length="15" mass="1804">MRQSLNAFRRDSADH</sequence>
<name>A0A0E9UEP1_ANGAN</name>
<evidence type="ECO:0000313" key="1">
    <source>
        <dbReference type="EMBL" id="JAH64261.1"/>
    </source>
</evidence>
<proteinExistence type="predicted"/>
<protein>
    <submittedName>
        <fullName evidence="1">Uncharacterized protein</fullName>
    </submittedName>
</protein>